<dbReference type="PROSITE" id="PS00763">
    <property type="entry name" value="GLUTATHIONE_PEROXID_2"/>
    <property type="match status" value="1"/>
</dbReference>
<dbReference type="SUPFAM" id="SSF52833">
    <property type="entry name" value="Thioredoxin-like"/>
    <property type="match status" value="1"/>
</dbReference>
<dbReference type="GO" id="GO:0034599">
    <property type="term" value="P:cellular response to oxidative stress"/>
    <property type="evidence" value="ECO:0007669"/>
    <property type="project" value="TreeGrafter"/>
</dbReference>
<feature type="active site" evidence="4">
    <location>
        <position position="36"/>
    </location>
</feature>
<dbReference type="PROSITE" id="PS00460">
    <property type="entry name" value="GLUTATHIONE_PEROXID_1"/>
    <property type="match status" value="1"/>
</dbReference>
<protein>
    <recommendedName>
        <fullName evidence="5">Glutathione peroxidase</fullName>
    </recommendedName>
</protein>
<reference evidence="6" key="1">
    <citation type="journal article" date="2022" name="Arch. Microbiol.">
        <title>Microbulbifer okhotskensis sp. nov., isolated from a deep bottom sediment of the Okhotsk Sea.</title>
        <authorList>
            <person name="Romanenko L."/>
            <person name="Kurilenko V."/>
            <person name="Otstavnykh N."/>
            <person name="Velansky P."/>
            <person name="Isaeva M."/>
            <person name="Mikhailov V."/>
        </authorList>
    </citation>
    <scope>NUCLEOTIDE SEQUENCE</scope>
    <source>
        <strain evidence="6">OS29</strain>
    </source>
</reference>
<evidence type="ECO:0000313" key="7">
    <source>
        <dbReference type="Proteomes" id="UP001139028"/>
    </source>
</evidence>
<dbReference type="EMBL" id="JALBWM010000006">
    <property type="protein sequence ID" value="MCO1333248.1"/>
    <property type="molecule type" value="Genomic_DNA"/>
</dbReference>
<evidence type="ECO:0000256" key="2">
    <source>
        <dbReference type="ARBA" id="ARBA00022559"/>
    </source>
</evidence>
<dbReference type="CDD" id="cd00340">
    <property type="entry name" value="GSH_Peroxidase"/>
    <property type="match status" value="1"/>
</dbReference>
<proteinExistence type="inferred from homology"/>
<evidence type="ECO:0000256" key="3">
    <source>
        <dbReference type="ARBA" id="ARBA00023002"/>
    </source>
</evidence>
<dbReference type="InterPro" id="IPR029760">
    <property type="entry name" value="GPX_CS"/>
</dbReference>
<comment type="caution">
    <text evidence="6">The sequence shown here is derived from an EMBL/GenBank/DDBJ whole genome shotgun (WGS) entry which is preliminary data.</text>
</comment>
<dbReference type="PIRSF" id="PIRSF000303">
    <property type="entry name" value="Glutathion_perox"/>
    <property type="match status" value="1"/>
</dbReference>
<dbReference type="AlphaFoldDB" id="A0A9X2EPA3"/>
<gene>
    <name evidence="6" type="ORF">MO867_02735</name>
</gene>
<dbReference type="Proteomes" id="UP001139028">
    <property type="component" value="Unassembled WGS sequence"/>
</dbReference>
<dbReference type="RefSeq" id="WP_252464415.1">
    <property type="nucleotide sequence ID" value="NZ_JALBWM010000006.1"/>
</dbReference>
<evidence type="ECO:0000256" key="4">
    <source>
        <dbReference type="PIRSR" id="PIRSR000303-1"/>
    </source>
</evidence>
<keyword evidence="3 5" id="KW-0560">Oxidoreductase</keyword>
<dbReference type="Pfam" id="PF00255">
    <property type="entry name" value="GSHPx"/>
    <property type="match status" value="1"/>
</dbReference>
<dbReference type="InterPro" id="IPR000889">
    <property type="entry name" value="Glutathione_peroxidase"/>
</dbReference>
<dbReference type="Gene3D" id="3.40.30.10">
    <property type="entry name" value="Glutaredoxin"/>
    <property type="match status" value="1"/>
</dbReference>
<keyword evidence="2 5" id="KW-0575">Peroxidase</keyword>
<comment type="similarity">
    <text evidence="1 5">Belongs to the glutathione peroxidase family.</text>
</comment>
<dbReference type="FunFam" id="3.40.30.10:FF:000010">
    <property type="entry name" value="Glutathione peroxidase"/>
    <property type="match status" value="1"/>
</dbReference>
<dbReference type="PANTHER" id="PTHR11592:SF78">
    <property type="entry name" value="GLUTATHIONE PEROXIDASE"/>
    <property type="match status" value="1"/>
</dbReference>
<dbReference type="PROSITE" id="PS51355">
    <property type="entry name" value="GLUTATHIONE_PEROXID_3"/>
    <property type="match status" value="1"/>
</dbReference>
<organism evidence="6 7">
    <name type="scientific">Microbulbifer okhotskensis</name>
    <dbReference type="NCBI Taxonomy" id="2926617"/>
    <lineage>
        <taxon>Bacteria</taxon>
        <taxon>Pseudomonadati</taxon>
        <taxon>Pseudomonadota</taxon>
        <taxon>Gammaproteobacteria</taxon>
        <taxon>Cellvibrionales</taxon>
        <taxon>Microbulbiferaceae</taxon>
        <taxon>Microbulbifer</taxon>
    </lineage>
</organism>
<keyword evidence="7" id="KW-1185">Reference proteome</keyword>
<accession>A0A9X2EPA3</accession>
<evidence type="ECO:0000313" key="6">
    <source>
        <dbReference type="EMBL" id="MCO1333248.1"/>
    </source>
</evidence>
<dbReference type="PRINTS" id="PR01011">
    <property type="entry name" value="GLUTPROXDASE"/>
</dbReference>
<dbReference type="GO" id="GO:0004601">
    <property type="term" value="F:peroxidase activity"/>
    <property type="evidence" value="ECO:0007669"/>
    <property type="project" value="UniProtKB-KW"/>
</dbReference>
<sequence>MSDLYSIPVQTAGGQTTSLSEYKDQVVLIVNTASKCGFTKQYEGLEDLYKKYKDRGFAILGFPCNQFGKQEPGSDNEIQEFCQLNFGVSFPVYAKLDVNGAEAHPLFVELKKRAPGLLGTEGIKWNFTKFLIGKNGGSIKRYAPKDAPESLEVEIERLL</sequence>
<name>A0A9X2EPA3_9GAMM</name>
<dbReference type="PANTHER" id="PTHR11592">
    <property type="entry name" value="GLUTATHIONE PEROXIDASE"/>
    <property type="match status" value="1"/>
</dbReference>
<dbReference type="InterPro" id="IPR036249">
    <property type="entry name" value="Thioredoxin-like_sf"/>
</dbReference>
<evidence type="ECO:0000256" key="5">
    <source>
        <dbReference type="RuleBase" id="RU000499"/>
    </source>
</evidence>
<evidence type="ECO:0000256" key="1">
    <source>
        <dbReference type="ARBA" id="ARBA00006926"/>
    </source>
</evidence>
<dbReference type="InterPro" id="IPR029759">
    <property type="entry name" value="GPX_AS"/>
</dbReference>